<feature type="compositionally biased region" description="Basic and acidic residues" evidence="1">
    <location>
        <begin position="181"/>
        <end position="195"/>
    </location>
</feature>
<dbReference type="PANTHER" id="PTHR47691:SF3">
    <property type="entry name" value="HTH-TYPE TRANSCRIPTIONAL REGULATOR RV0890C-RELATED"/>
    <property type="match status" value="1"/>
</dbReference>
<name>A0A852USJ0_9ACTN</name>
<keyword evidence="3" id="KW-1185">Reference proteome</keyword>
<evidence type="ECO:0000313" key="2">
    <source>
        <dbReference type="EMBL" id="NYF40172.1"/>
    </source>
</evidence>
<dbReference type="RefSeq" id="WP_179819715.1">
    <property type="nucleotide sequence ID" value="NZ_JACCCO010000001.1"/>
</dbReference>
<dbReference type="PANTHER" id="PTHR47691">
    <property type="entry name" value="REGULATOR-RELATED"/>
    <property type="match status" value="1"/>
</dbReference>
<dbReference type="EMBL" id="JACCCO010000001">
    <property type="protein sequence ID" value="NYF40172.1"/>
    <property type="molecule type" value="Genomic_DNA"/>
</dbReference>
<dbReference type="AlphaFoldDB" id="A0A852USJ0"/>
<dbReference type="PRINTS" id="PR00364">
    <property type="entry name" value="DISEASERSIST"/>
</dbReference>
<organism evidence="2 3">
    <name type="scientific">Streptosporangium sandarakinum</name>
    <dbReference type="NCBI Taxonomy" id="1260955"/>
    <lineage>
        <taxon>Bacteria</taxon>
        <taxon>Bacillati</taxon>
        <taxon>Actinomycetota</taxon>
        <taxon>Actinomycetes</taxon>
        <taxon>Streptosporangiales</taxon>
        <taxon>Streptosporangiaceae</taxon>
        <taxon>Streptosporangium</taxon>
    </lineage>
</organism>
<evidence type="ECO:0000256" key="1">
    <source>
        <dbReference type="SAM" id="MobiDB-lite"/>
    </source>
</evidence>
<dbReference type="SUPFAM" id="SSF52540">
    <property type="entry name" value="P-loop containing nucleoside triphosphate hydrolases"/>
    <property type="match status" value="1"/>
</dbReference>
<reference evidence="2 3" key="1">
    <citation type="submission" date="2020-07" db="EMBL/GenBank/DDBJ databases">
        <title>Sequencing the genomes of 1000 actinobacteria strains.</title>
        <authorList>
            <person name="Klenk H.-P."/>
        </authorList>
    </citation>
    <scope>NUCLEOTIDE SEQUENCE [LARGE SCALE GENOMIC DNA]</scope>
    <source>
        <strain evidence="2 3">DSM 45763</strain>
    </source>
</reference>
<dbReference type="Proteomes" id="UP000576393">
    <property type="component" value="Unassembled WGS sequence"/>
</dbReference>
<gene>
    <name evidence="2" type="ORF">HDA43_002331</name>
</gene>
<proteinExistence type="predicted"/>
<feature type="region of interest" description="Disordered" evidence="1">
    <location>
        <begin position="158"/>
        <end position="206"/>
    </location>
</feature>
<sequence>MEPHPWWRGNLPAEPNRFVGRQAEVTKALKLLADTSSVTITGAAGVGKTRIALRAAAECRDFHPDGAWLVELSGERDGGLLPHAVAAVMGMPERSTRPQDDLLVEFLAGKHLLLILDSCDRLAAACRELAVRIRAEAPGVRLLLTSRRPLGLPHEAVLPVEPFRPPAPRTFAPRTPVPRTPEQRIPEQRTPEQRTPEPGTPDPWTSAPYPADAATDDALRVFLDRAEAVAPGLVTGEAAIGAAERICRLLGGVPLALELAAGQLPAASPTAGSPAGPVEWLADRLEERFEPRPAAHPPFFRPQRLRAVIDWSHELCSPAERLLWARLSVFAGPIDPESARWVCGDERLNGVPDLLAGLAAKGLLTPVPGGYRQPEPVREYGAERLARLGEEARMVRRHRHHHLGLARRAEAGWYGPAQEEWAARLRFSLPDLRRVLGSPSDPLSAELAGVLWIVWHCMGRLNEGRRHLGRVIAAAPVADPGLPRLLWVDACVAAAQGDPERAHRRAEAALSAALDWSDHAAAGHARLALACHALLTGALGEVRPAVRRVREHFHRAGVMTVGEPLALVVAAIADTWRGEFARAVATLEEAGRQCEARGELWARAQCDHVLSIARLGLGEADEAARAAGRSLAARWRLRDTAGAAEALGQLAVIASIQGDARRTARLQGAEKRMRGLSGARGPGRESVCEPGTVAERTARQLLGDDAYDAAFAEGCDDDPGSAVLHALG</sequence>
<comment type="caution">
    <text evidence="2">The sequence shown here is derived from an EMBL/GenBank/DDBJ whole genome shotgun (WGS) entry which is preliminary data.</text>
</comment>
<evidence type="ECO:0000313" key="3">
    <source>
        <dbReference type="Proteomes" id="UP000576393"/>
    </source>
</evidence>
<protein>
    <submittedName>
        <fullName evidence="2">Putative ATPase</fullName>
    </submittedName>
</protein>
<dbReference type="Gene3D" id="3.40.50.300">
    <property type="entry name" value="P-loop containing nucleotide triphosphate hydrolases"/>
    <property type="match status" value="1"/>
</dbReference>
<dbReference type="InterPro" id="IPR027417">
    <property type="entry name" value="P-loop_NTPase"/>
</dbReference>
<accession>A0A852USJ0</accession>